<organism evidence="2 3">
    <name type="scientific">Mycoplasma struthionis</name>
    <dbReference type="NCBI Taxonomy" id="538220"/>
    <lineage>
        <taxon>Bacteria</taxon>
        <taxon>Bacillati</taxon>
        <taxon>Mycoplasmatota</taxon>
        <taxon>Mollicutes</taxon>
        <taxon>Mycoplasmataceae</taxon>
        <taxon>Mycoplasma</taxon>
    </lineage>
</organism>
<dbReference type="EMBL" id="CP034044">
    <property type="protein sequence ID" value="AZG68979.1"/>
    <property type="molecule type" value="Genomic_DNA"/>
</dbReference>
<evidence type="ECO:0000259" key="1">
    <source>
        <dbReference type="Pfam" id="PF01592"/>
    </source>
</evidence>
<dbReference type="Pfam" id="PF01592">
    <property type="entry name" value="NifU_N"/>
    <property type="match status" value="1"/>
</dbReference>
<reference evidence="2 3" key="1">
    <citation type="submission" date="2018-11" db="EMBL/GenBank/DDBJ databases">
        <title>Genome sequence of Mycoplasma struthionis sp. nov.</title>
        <authorList>
            <person name="Spergser J."/>
        </authorList>
    </citation>
    <scope>NUCLEOTIDE SEQUENCE [LARGE SCALE GENOMIC DNA]</scope>
    <source>
        <strain evidence="2 3">237IA</strain>
    </source>
</reference>
<evidence type="ECO:0000313" key="3">
    <source>
        <dbReference type="Proteomes" id="UP000275883"/>
    </source>
</evidence>
<dbReference type="InterPro" id="IPR002871">
    <property type="entry name" value="NIF_FeS_clus_asmbl_NifU_N"/>
</dbReference>
<dbReference type="GO" id="GO:0051536">
    <property type="term" value="F:iron-sulfur cluster binding"/>
    <property type="evidence" value="ECO:0007669"/>
    <property type="project" value="InterPro"/>
</dbReference>
<sequence>MAFYNNEQKQKIIFEAYQNPQYKKDKIIETNKTIKEHSLVCVDDIKINFEFENDYLKNVEYEATGCAIFLSSVEIMIKENINKTKKQIQNILETYFKMIKSTELNENEADLLNKLTVFQNVKVHLNRLECASIIYRSFKKGLENE</sequence>
<gene>
    <name evidence="2" type="ORF">EGN60_03010</name>
</gene>
<dbReference type="Gene3D" id="3.90.1010.10">
    <property type="match status" value="1"/>
</dbReference>
<evidence type="ECO:0000313" key="2">
    <source>
        <dbReference type="EMBL" id="AZG68979.1"/>
    </source>
</evidence>
<dbReference type="OrthoDB" id="9804157at2"/>
<dbReference type="AlphaFoldDB" id="A0A3G8LH07"/>
<dbReference type="GO" id="GO:0016226">
    <property type="term" value="P:iron-sulfur cluster assembly"/>
    <property type="evidence" value="ECO:0007669"/>
    <property type="project" value="InterPro"/>
</dbReference>
<dbReference type="KEGG" id="mstr:EGN60_03010"/>
<proteinExistence type="predicted"/>
<dbReference type="GO" id="GO:0005506">
    <property type="term" value="F:iron ion binding"/>
    <property type="evidence" value="ECO:0007669"/>
    <property type="project" value="InterPro"/>
</dbReference>
<name>A0A3G8LH07_9MOLU</name>
<feature type="domain" description="NIF system FeS cluster assembly NifU N-terminal" evidence="1">
    <location>
        <begin position="10"/>
        <end position="92"/>
    </location>
</feature>
<dbReference type="Proteomes" id="UP000275883">
    <property type="component" value="Chromosome"/>
</dbReference>
<accession>A0A3G8LH07</accession>
<keyword evidence="3" id="KW-1185">Reference proteome</keyword>
<protein>
    <submittedName>
        <fullName evidence="2">Iron-sulfur cluster assembly scaffold protein</fullName>
    </submittedName>
</protein>
<dbReference type="SUPFAM" id="SSF82649">
    <property type="entry name" value="SufE/NifU"/>
    <property type="match status" value="1"/>
</dbReference>